<dbReference type="GO" id="GO:0009451">
    <property type="term" value="P:RNA modification"/>
    <property type="evidence" value="ECO:0007669"/>
    <property type="project" value="InterPro"/>
</dbReference>
<reference evidence="5" key="2">
    <citation type="submission" date="2019-10" db="EMBL/GenBank/DDBJ databases">
        <title>A de novo genome assembly of a pear dwarfing rootstock.</title>
        <authorList>
            <person name="Wang F."/>
            <person name="Wang J."/>
            <person name="Li S."/>
            <person name="Zhang Y."/>
            <person name="Fang M."/>
            <person name="Ma L."/>
            <person name="Zhao Y."/>
            <person name="Jiang S."/>
        </authorList>
    </citation>
    <scope>NUCLEOTIDE SEQUENCE [LARGE SCALE GENOMIC DNA]</scope>
</reference>
<feature type="repeat" description="PPR" evidence="3">
    <location>
        <begin position="71"/>
        <end position="101"/>
    </location>
</feature>
<dbReference type="Pfam" id="PF13041">
    <property type="entry name" value="PPR_2"/>
    <property type="match status" value="2"/>
</dbReference>
<sequence>MSLDVQALVRILHSCNTHHSIHIGKQLHLIFLKKGVLNSAVTLGNRLMQMYVKCGSMADARKLFDEMPQRNCFSWNTLIEGYMKSGDQEKSLELFDAMSHKDDFAWNLVVSGLAKAGKLEIARDLFNEMPRRNWGVWNSMIHGYAKNGCPGEALRLFKDLNSDALELSSEYKFVLATVVGACADLLALGWGKQIHARIFIDEVEFDSVLASSLVNFYAKCRDLDSASHILNMMKEPDDYSLSALISGYGNCGRMNDARRVFDTKSNPDIALWNSLISGYVNNNEDNGALILFNEMLSNGVRGNSFTLASVLSAISISGVLRHAEQMHTHACKVGLIGNVIVASAILDAYSKCGSPNDACRLFSELQTFDTILLNSMITVYSNCGRVEDAVQVFDTIPSKSLVSWNSMIVGLSQNGCPIEALDLFRQMNKLDLRMDKFSLASVLSSCANISSLEYGEQVFARTTILGLDCDEIVCNSLVDLYCKCGLVKSGRKLFDRMAKSDEVAWNSMLIGYATNGHGIEALALFDDMRLLGVKPNEITFTGVLSACDHCGLVEDGRKWFYKMKQDYHIDPGIEHYTCMIDLFSRAGYLEEAMNLVEVMPFKADASMLSSVLRGCVAHGRKDLGKRMAERIIALDSENSGAYVQLSNIFADVEEWEGSAQDTGNANGKVHSPSQGGNFDLDRYGRRTQHITGVSGDSTPVLELKNTKTIGLVFTKTTVGQSPH</sequence>
<evidence type="ECO:0000256" key="2">
    <source>
        <dbReference type="ARBA" id="ARBA00061659"/>
    </source>
</evidence>
<reference evidence="4 5" key="1">
    <citation type="submission" date="2019-09" db="EMBL/GenBank/DDBJ databases">
        <authorList>
            <person name="Ou C."/>
        </authorList>
    </citation>
    <scope>NUCLEOTIDE SEQUENCE [LARGE SCALE GENOMIC DNA]</scope>
    <source>
        <strain evidence="4">S2</strain>
        <tissue evidence="4">Leaf</tissue>
    </source>
</reference>
<dbReference type="Gene3D" id="1.25.40.10">
    <property type="entry name" value="Tetratricopeptide repeat domain"/>
    <property type="match status" value="6"/>
</dbReference>
<dbReference type="AlphaFoldDB" id="A0A5N5HQL8"/>
<evidence type="ECO:0000313" key="5">
    <source>
        <dbReference type="Proteomes" id="UP000327157"/>
    </source>
</evidence>
<feature type="repeat" description="PPR" evidence="3">
    <location>
        <begin position="268"/>
        <end position="302"/>
    </location>
</feature>
<dbReference type="FunFam" id="1.25.40.10:FF:000344">
    <property type="entry name" value="Pentatricopeptide repeat-containing protein"/>
    <property type="match status" value="1"/>
</dbReference>
<dbReference type="InterPro" id="IPR046960">
    <property type="entry name" value="PPR_At4g14850-like_plant"/>
</dbReference>
<feature type="repeat" description="PPR" evidence="3">
    <location>
        <begin position="501"/>
        <end position="535"/>
    </location>
</feature>
<feature type="repeat" description="PPR" evidence="3">
    <location>
        <begin position="369"/>
        <end position="399"/>
    </location>
</feature>
<comment type="similarity">
    <text evidence="2">Belongs to the PPR family. PCMP-E subfamily.</text>
</comment>
<reference evidence="4 5" key="3">
    <citation type="submission" date="2019-11" db="EMBL/GenBank/DDBJ databases">
        <title>A de novo genome assembly of a pear dwarfing rootstock.</title>
        <authorList>
            <person name="Wang F."/>
            <person name="Wang J."/>
            <person name="Li S."/>
            <person name="Zhang Y."/>
            <person name="Fang M."/>
            <person name="Ma L."/>
            <person name="Zhao Y."/>
            <person name="Jiang S."/>
        </authorList>
    </citation>
    <scope>NUCLEOTIDE SEQUENCE [LARGE SCALE GENOMIC DNA]</scope>
    <source>
        <strain evidence="4">S2</strain>
        <tissue evidence="4">Leaf</tissue>
    </source>
</reference>
<dbReference type="GO" id="GO:0003723">
    <property type="term" value="F:RNA binding"/>
    <property type="evidence" value="ECO:0007669"/>
    <property type="project" value="InterPro"/>
</dbReference>
<dbReference type="Proteomes" id="UP000327157">
    <property type="component" value="Chromosome 8"/>
</dbReference>
<dbReference type="NCBIfam" id="TIGR00756">
    <property type="entry name" value="PPR"/>
    <property type="match status" value="8"/>
</dbReference>
<gene>
    <name evidence="4" type="ORF">D8674_033197</name>
</gene>
<feature type="repeat" description="PPR" evidence="3">
    <location>
        <begin position="470"/>
        <end position="500"/>
    </location>
</feature>
<comment type="caution">
    <text evidence="4">The sequence shown here is derived from an EMBL/GenBank/DDBJ whole genome shotgun (WGS) entry which is preliminary data.</text>
</comment>
<keyword evidence="1" id="KW-0677">Repeat</keyword>
<dbReference type="PANTHER" id="PTHR47926:SF392">
    <property type="entry name" value="PENTATRICOPEPTIDE REPEAT-CONTAINING PROTEIN"/>
    <property type="match status" value="1"/>
</dbReference>
<dbReference type="FunFam" id="1.25.40.10:FF:000797">
    <property type="entry name" value="Pentatricopeptide repeat-containing protein chloroplastic"/>
    <property type="match status" value="1"/>
</dbReference>
<dbReference type="EMBL" id="SMOL01000148">
    <property type="protein sequence ID" value="KAB2628402.1"/>
    <property type="molecule type" value="Genomic_DNA"/>
</dbReference>
<accession>A0A5N5HQL8</accession>
<evidence type="ECO:0000256" key="3">
    <source>
        <dbReference type="PROSITE-ProRule" id="PRU00708"/>
    </source>
</evidence>
<dbReference type="Pfam" id="PF01535">
    <property type="entry name" value="PPR"/>
    <property type="match status" value="11"/>
</dbReference>
<dbReference type="GO" id="GO:0005737">
    <property type="term" value="C:cytoplasm"/>
    <property type="evidence" value="ECO:0007669"/>
    <property type="project" value="UniProtKB-ARBA"/>
</dbReference>
<dbReference type="InterPro" id="IPR011990">
    <property type="entry name" value="TPR-like_helical_dom_sf"/>
</dbReference>
<feature type="repeat" description="PPR" evidence="3">
    <location>
        <begin position="400"/>
        <end position="434"/>
    </location>
</feature>
<proteinExistence type="inferred from homology"/>
<organism evidence="4 5">
    <name type="scientific">Pyrus ussuriensis x Pyrus communis</name>
    <dbReference type="NCBI Taxonomy" id="2448454"/>
    <lineage>
        <taxon>Eukaryota</taxon>
        <taxon>Viridiplantae</taxon>
        <taxon>Streptophyta</taxon>
        <taxon>Embryophyta</taxon>
        <taxon>Tracheophyta</taxon>
        <taxon>Spermatophyta</taxon>
        <taxon>Magnoliopsida</taxon>
        <taxon>eudicotyledons</taxon>
        <taxon>Gunneridae</taxon>
        <taxon>Pentapetalae</taxon>
        <taxon>rosids</taxon>
        <taxon>fabids</taxon>
        <taxon>Rosales</taxon>
        <taxon>Rosaceae</taxon>
        <taxon>Amygdaloideae</taxon>
        <taxon>Maleae</taxon>
        <taxon>Pyrus</taxon>
    </lineage>
</organism>
<name>A0A5N5HQL8_9ROSA</name>
<keyword evidence="5" id="KW-1185">Reference proteome</keyword>
<dbReference type="PROSITE" id="PS51375">
    <property type="entry name" value="PPR"/>
    <property type="match status" value="7"/>
</dbReference>
<evidence type="ECO:0000256" key="1">
    <source>
        <dbReference type="ARBA" id="ARBA00022737"/>
    </source>
</evidence>
<dbReference type="OrthoDB" id="772568at2759"/>
<dbReference type="PANTHER" id="PTHR47926">
    <property type="entry name" value="PENTATRICOPEPTIDE REPEAT-CONTAINING PROTEIN"/>
    <property type="match status" value="1"/>
</dbReference>
<evidence type="ECO:0000313" key="4">
    <source>
        <dbReference type="EMBL" id="KAB2628402.1"/>
    </source>
</evidence>
<dbReference type="InterPro" id="IPR002885">
    <property type="entry name" value="PPR_rpt"/>
</dbReference>
<feature type="repeat" description="PPR" evidence="3">
    <location>
        <begin position="102"/>
        <end position="136"/>
    </location>
</feature>
<protein>
    <submittedName>
        <fullName evidence="4">Pentatricopeptide repeat-containing protein</fullName>
    </submittedName>
</protein>